<comment type="caution">
    <text evidence="3">The sequence shown here is derived from an EMBL/GenBank/DDBJ whole genome shotgun (WGS) entry which is preliminary data.</text>
</comment>
<gene>
    <name evidence="3" type="ORF">K0M31_005910</name>
</gene>
<dbReference type="Proteomes" id="UP001177670">
    <property type="component" value="Unassembled WGS sequence"/>
</dbReference>
<dbReference type="EMBL" id="JAHYIQ010000016">
    <property type="protein sequence ID" value="KAK1125551.1"/>
    <property type="molecule type" value="Genomic_DNA"/>
</dbReference>
<dbReference type="AlphaFoldDB" id="A0AA40KMG7"/>
<evidence type="ECO:0000313" key="3">
    <source>
        <dbReference type="EMBL" id="KAK1125551.1"/>
    </source>
</evidence>
<organism evidence="3 4">
    <name type="scientific">Melipona bicolor</name>
    <dbReference type="NCBI Taxonomy" id="60889"/>
    <lineage>
        <taxon>Eukaryota</taxon>
        <taxon>Metazoa</taxon>
        <taxon>Ecdysozoa</taxon>
        <taxon>Arthropoda</taxon>
        <taxon>Hexapoda</taxon>
        <taxon>Insecta</taxon>
        <taxon>Pterygota</taxon>
        <taxon>Neoptera</taxon>
        <taxon>Endopterygota</taxon>
        <taxon>Hymenoptera</taxon>
        <taxon>Apocrita</taxon>
        <taxon>Aculeata</taxon>
        <taxon>Apoidea</taxon>
        <taxon>Anthophila</taxon>
        <taxon>Apidae</taxon>
        <taxon>Melipona</taxon>
    </lineage>
</organism>
<keyword evidence="1" id="KW-0175">Coiled coil</keyword>
<protein>
    <submittedName>
        <fullName evidence="3">Uncharacterized protein</fullName>
    </submittedName>
</protein>
<proteinExistence type="predicted"/>
<feature type="coiled-coil region" evidence="1">
    <location>
        <begin position="284"/>
        <end position="311"/>
    </location>
</feature>
<reference evidence="3" key="1">
    <citation type="submission" date="2021-10" db="EMBL/GenBank/DDBJ databases">
        <title>Melipona bicolor Genome sequencing and assembly.</title>
        <authorList>
            <person name="Araujo N.S."/>
            <person name="Arias M.C."/>
        </authorList>
    </citation>
    <scope>NUCLEOTIDE SEQUENCE</scope>
    <source>
        <strain evidence="3">USP_2M_L1-L4_2017</strain>
        <tissue evidence="3">Whole body</tissue>
    </source>
</reference>
<feature type="region of interest" description="Disordered" evidence="2">
    <location>
        <begin position="395"/>
        <end position="419"/>
    </location>
</feature>
<sequence>MEKPKVAIRRLDLSMNGLEGQVWRYGKYVLFPPFLRKEPPPKDLAEDEILEYEEPVAFAEADAAEDISVCGHDFLRPSPDLRDTGERPLVRCADDCRTIGLTCEDLREEARAKLPKTISGLLSENFSFDKDVLLDKYNEFSNPAKVMLDLPDVSKIFLRILLKGFIVQLASKEQLIYDTVYLCAFIVQDQEKISESKRRKIGGSARITVAKGGIFEIGISRLTSMAGGHQSQFLPIVIMDFEIDFHEPSVAPIDLGNLGVIKINVSSAAEIADDVFKSRDDEDYKWFEDLVDEDEEEEEEEEEEERREKILHPWLDMCEDLLPLADDEEDPPDTTEPYVSHELYIPYKQIPRARYFQDVGLDIDYSFKSLDRRPRSPIRKILPGRFNLKAAFKERKRKRKRSEESKCATQLARQPDGSQLSGKISSVVLQAVQKHATLTVMDAEIDTDVHTFVNIVVIWALSELDFFNRDTLSDEQLRRSGLTSGGLPEDLASCDYTREMRKVLMGVYRPPFSRNIHTTLHRRLPWAYVSPSHERGHVKFYPNVRERIDETVSKTNDPDPTYNSDVKCFHLGDISDKSHLTCRRTTKHSSISEKLTENLFLQLISIKHPQYL</sequence>
<name>A0AA40KMG7_9HYME</name>
<evidence type="ECO:0000313" key="4">
    <source>
        <dbReference type="Proteomes" id="UP001177670"/>
    </source>
</evidence>
<evidence type="ECO:0000256" key="2">
    <source>
        <dbReference type="SAM" id="MobiDB-lite"/>
    </source>
</evidence>
<keyword evidence="4" id="KW-1185">Reference proteome</keyword>
<feature type="compositionally biased region" description="Polar residues" evidence="2">
    <location>
        <begin position="407"/>
        <end position="419"/>
    </location>
</feature>
<accession>A0AA40KMG7</accession>
<evidence type="ECO:0000256" key="1">
    <source>
        <dbReference type="SAM" id="Coils"/>
    </source>
</evidence>